<reference evidence="1" key="1">
    <citation type="submission" date="2022-10" db="EMBL/GenBank/DDBJ databases">
        <title>The complete genomes of actinobacterial strains from the NBC collection.</title>
        <authorList>
            <person name="Joergensen T.S."/>
            <person name="Alvarez Arevalo M."/>
            <person name="Sterndorff E.B."/>
            <person name="Faurdal D."/>
            <person name="Vuksanovic O."/>
            <person name="Mourched A.-S."/>
            <person name="Charusanti P."/>
            <person name="Shaw S."/>
            <person name="Blin K."/>
            <person name="Weber T."/>
        </authorList>
    </citation>
    <scope>NUCLEOTIDE SEQUENCE</scope>
    <source>
        <strain evidence="1">NBC_01256</strain>
    </source>
</reference>
<organism evidence="1 2">
    <name type="scientific">Streptomyces caniferus</name>
    <dbReference type="NCBI Taxonomy" id="285557"/>
    <lineage>
        <taxon>Bacteria</taxon>
        <taxon>Bacillati</taxon>
        <taxon>Actinomycetota</taxon>
        <taxon>Actinomycetes</taxon>
        <taxon>Kitasatosporales</taxon>
        <taxon>Streptomycetaceae</taxon>
        <taxon>Streptomyces</taxon>
    </lineage>
</organism>
<protein>
    <submittedName>
        <fullName evidence="1">Uncharacterized protein</fullName>
    </submittedName>
</protein>
<evidence type="ECO:0000313" key="2">
    <source>
        <dbReference type="Proteomes" id="UP001432292"/>
    </source>
</evidence>
<keyword evidence="2" id="KW-1185">Reference proteome</keyword>
<dbReference type="RefSeq" id="WP_174872804.1">
    <property type="nucleotide sequence ID" value="NZ_BAAATH010000001.1"/>
</dbReference>
<sequence>MTDEHEEIVEQQADITGLLLHHVYAPLLEDQHVRGVLPAPSTKDAVRVVLGDKGEYGTGRLTAYEIPLRVDDGLRTPHDVAALLRTVHTGTHIYPRDKVSSVMGMTLFIVDPATVDPAPFTNDDWALTLLRCLTSPSTEERPQARLCGFLFLAPDRLRLYLDANEEALPGVTAADVRPGGALTALLAALPSLLDEQWLTTTDADDPHCSRVVDLTDW</sequence>
<dbReference type="GeneID" id="96637084"/>
<gene>
    <name evidence="1" type="ORF">OG727_18145</name>
</gene>
<dbReference type="EMBL" id="CP108473">
    <property type="protein sequence ID" value="WUS24032.1"/>
    <property type="molecule type" value="Genomic_DNA"/>
</dbReference>
<accession>A0ABZ1VNU6</accession>
<proteinExistence type="predicted"/>
<name>A0ABZ1VNU6_9ACTN</name>
<dbReference type="Proteomes" id="UP001432292">
    <property type="component" value="Chromosome"/>
</dbReference>
<evidence type="ECO:0000313" key="1">
    <source>
        <dbReference type="EMBL" id="WUS24032.1"/>
    </source>
</evidence>